<keyword evidence="9" id="KW-0807">Transducer</keyword>
<name>A0A3M6T6J1_POCDA</name>
<feature type="transmembrane region" description="Helical" evidence="10">
    <location>
        <begin position="179"/>
        <end position="202"/>
    </location>
</feature>
<dbReference type="Gene3D" id="1.20.1070.10">
    <property type="entry name" value="Rhodopsin 7-helix transmembrane proteins"/>
    <property type="match status" value="3"/>
</dbReference>
<evidence type="ECO:0000256" key="1">
    <source>
        <dbReference type="ARBA" id="ARBA00004651"/>
    </source>
</evidence>
<keyword evidence="3 10" id="KW-0812">Transmembrane</keyword>
<feature type="transmembrane region" description="Helical" evidence="10">
    <location>
        <begin position="223"/>
        <end position="243"/>
    </location>
</feature>
<organism evidence="12 13">
    <name type="scientific">Pocillopora damicornis</name>
    <name type="common">Cauliflower coral</name>
    <name type="synonym">Millepora damicornis</name>
    <dbReference type="NCBI Taxonomy" id="46731"/>
    <lineage>
        <taxon>Eukaryota</taxon>
        <taxon>Metazoa</taxon>
        <taxon>Cnidaria</taxon>
        <taxon>Anthozoa</taxon>
        <taxon>Hexacorallia</taxon>
        <taxon>Scleractinia</taxon>
        <taxon>Astrocoeniina</taxon>
        <taxon>Pocilloporidae</taxon>
        <taxon>Pocillopora</taxon>
    </lineage>
</organism>
<dbReference type="OrthoDB" id="9894375at2759"/>
<protein>
    <recommendedName>
        <fullName evidence="11">G-protein coupled receptors family 1 profile domain-containing protein</fullName>
    </recommendedName>
</protein>
<dbReference type="InterPro" id="IPR017452">
    <property type="entry name" value="GPCR_Rhodpsn_7TM"/>
</dbReference>
<dbReference type="PANTHER" id="PTHR24246">
    <property type="entry name" value="OLFACTORY RECEPTOR AND ADENOSINE RECEPTOR"/>
    <property type="match status" value="1"/>
</dbReference>
<proteinExistence type="predicted"/>
<evidence type="ECO:0000256" key="3">
    <source>
        <dbReference type="ARBA" id="ARBA00022692"/>
    </source>
</evidence>
<feature type="transmembrane region" description="Helical" evidence="10">
    <location>
        <begin position="605"/>
        <end position="630"/>
    </location>
</feature>
<keyword evidence="7" id="KW-0675">Receptor</keyword>
<dbReference type="PRINTS" id="PR00237">
    <property type="entry name" value="GPCRRHODOPSN"/>
</dbReference>
<keyword evidence="6 10" id="KW-0472">Membrane</keyword>
<evidence type="ECO:0000313" key="13">
    <source>
        <dbReference type="Proteomes" id="UP000275408"/>
    </source>
</evidence>
<evidence type="ECO:0000259" key="11">
    <source>
        <dbReference type="PROSITE" id="PS50262"/>
    </source>
</evidence>
<dbReference type="GO" id="GO:0004930">
    <property type="term" value="F:G protein-coupled receptor activity"/>
    <property type="evidence" value="ECO:0007669"/>
    <property type="project" value="UniProtKB-KW"/>
</dbReference>
<dbReference type="Proteomes" id="UP000275408">
    <property type="component" value="Unassembled WGS sequence"/>
</dbReference>
<feature type="transmembrane region" description="Helical" evidence="10">
    <location>
        <begin position="532"/>
        <end position="553"/>
    </location>
</feature>
<dbReference type="CDD" id="cd00637">
    <property type="entry name" value="7tm_classA_rhodopsin-like"/>
    <property type="match status" value="2"/>
</dbReference>
<dbReference type="AlphaFoldDB" id="A0A3M6T6J1"/>
<feature type="transmembrane region" description="Helical" evidence="10">
    <location>
        <begin position="372"/>
        <end position="394"/>
    </location>
</feature>
<feature type="transmembrane region" description="Helical" evidence="10">
    <location>
        <begin position="559"/>
        <end position="584"/>
    </location>
</feature>
<comment type="caution">
    <text evidence="12">The sequence shown here is derived from an EMBL/GenBank/DDBJ whole genome shotgun (WGS) entry which is preliminary data.</text>
</comment>
<accession>A0A3M6T6J1</accession>
<keyword evidence="4 10" id="KW-1133">Transmembrane helix</keyword>
<keyword evidence="8" id="KW-0325">Glycoprotein</keyword>
<keyword evidence="13" id="KW-1185">Reference proteome</keyword>
<sequence>MASFISDGTQNRASDEVWMRAPASQCIPWLVVISVESLVITVLNIITIIVFVKQRRLQRRSTYLIIHLAVVDLLVGVSGPAWIARSGGTWCDLWGDNSPTDEESWIRIQKVFESIFLLVSLCNLSVISLERVNATFFPFRHRFVKNWVYGVVIAVTWIVPLALRATQIASRNFSLNFDFIVILSYFAVQLFVICLSYLSIYIKVRFNRHPQQHGAAGLRERKLTSTLFLVTLGSLFTILPTVIRLSIIVFDIQFFTSLSRRSTMNFLLITVTFLFTNSLINPIIYAIRMPELREGILRIIFRRSSKRSKHFDQSLDYFFGTSAGILSSFQASFYKEMDVLCDNRCKLDISHWGEDGETLIYIFHPDLNGNDIIALSYFAVNLFVILVSYISIYIKVLCSRHPQHHGAADLRERKLAITLFLVTLGSLLTILPTIICTTQRQLQRQSKFLIIHQAIVDLLVGLVYGPLMIEWSGSFNCDLWDYHRPDVTLLFLLELVLGLQVYQVSLLNLAVISLERVHATFRPFKHRFIKKWAYGVIITIVWLVPSVMNTFIITHSYDFFRLISFAYFFTLLFVVVVCYISIYLKVRCSRHLQHHGVAGLRARKLTNTSFIITLGSLITFLPMVVFWGVLASDSKLFDNLSNQSSFHFKMVKIIFVAANSLINPIIYAIRMPELTAGIMQIIFCRALNPVYPIDIPIQNI</sequence>
<evidence type="ECO:0000313" key="12">
    <source>
        <dbReference type="EMBL" id="RMX37000.1"/>
    </source>
</evidence>
<dbReference type="Pfam" id="PF00001">
    <property type="entry name" value="7tm_1"/>
    <property type="match status" value="2"/>
</dbReference>
<dbReference type="PROSITE" id="PS50262">
    <property type="entry name" value="G_PROTEIN_RECEP_F1_2"/>
    <property type="match status" value="2"/>
</dbReference>
<feature type="transmembrane region" description="Helical" evidence="10">
    <location>
        <begin position="263"/>
        <end position="287"/>
    </location>
</feature>
<evidence type="ECO:0000256" key="7">
    <source>
        <dbReference type="ARBA" id="ARBA00023170"/>
    </source>
</evidence>
<evidence type="ECO:0000256" key="9">
    <source>
        <dbReference type="ARBA" id="ARBA00023224"/>
    </source>
</evidence>
<dbReference type="GO" id="GO:0005886">
    <property type="term" value="C:plasma membrane"/>
    <property type="evidence" value="ECO:0007669"/>
    <property type="project" value="UniProtKB-SubCell"/>
</dbReference>
<feature type="transmembrane region" description="Helical" evidence="10">
    <location>
        <begin position="489"/>
        <end position="511"/>
    </location>
</feature>
<feature type="transmembrane region" description="Helical" evidence="10">
    <location>
        <begin position="448"/>
        <end position="469"/>
    </location>
</feature>
<dbReference type="EMBL" id="RCHS01004212">
    <property type="protein sequence ID" value="RMX37000.1"/>
    <property type="molecule type" value="Genomic_DNA"/>
</dbReference>
<gene>
    <name evidence="12" type="ORF">pdam_00005083</name>
</gene>
<feature type="transmembrane region" description="Helical" evidence="10">
    <location>
        <begin position="147"/>
        <end position="167"/>
    </location>
</feature>
<dbReference type="SUPFAM" id="SSF81321">
    <property type="entry name" value="Family A G protein-coupled receptor-like"/>
    <property type="match status" value="2"/>
</dbReference>
<keyword evidence="2" id="KW-1003">Cell membrane</keyword>
<feature type="transmembrane region" description="Helical" evidence="10">
    <location>
        <begin position="104"/>
        <end position="126"/>
    </location>
</feature>
<dbReference type="InterPro" id="IPR000276">
    <property type="entry name" value="GPCR_Rhodpsn"/>
</dbReference>
<feature type="domain" description="G-protein coupled receptors family 1 profile" evidence="11">
    <location>
        <begin position="43"/>
        <end position="285"/>
    </location>
</feature>
<evidence type="ECO:0000256" key="6">
    <source>
        <dbReference type="ARBA" id="ARBA00023136"/>
    </source>
</evidence>
<evidence type="ECO:0000256" key="8">
    <source>
        <dbReference type="ARBA" id="ARBA00023180"/>
    </source>
</evidence>
<dbReference type="PANTHER" id="PTHR24246:SF27">
    <property type="entry name" value="ADENOSINE RECEPTOR, ISOFORM A"/>
    <property type="match status" value="1"/>
</dbReference>
<reference evidence="12 13" key="1">
    <citation type="journal article" date="2018" name="Sci. Rep.">
        <title>Comparative analysis of the Pocillopora damicornis genome highlights role of immune system in coral evolution.</title>
        <authorList>
            <person name="Cunning R."/>
            <person name="Bay R.A."/>
            <person name="Gillette P."/>
            <person name="Baker A.C."/>
            <person name="Traylor-Knowles N."/>
        </authorList>
    </citation>
    <scope>NUCLEOTIDE SEQUENCE [LARGE SCALE GENOMIC DNA]</scope>
    <source>
        <strain evidence="12">RSMAS</strain>
        <tissue evidence="12">Whole animal</tissue>
    </source>
</reference>
<feature type="transmembrane region" description="Helical" evidence="10">
    <location>
        <begin position="650"/>
        <end position="669"/>
    </location>
</feature>
<feature type="domain" description="G-protein coupled receptors family 1 profile" evidence="11">
    <location>
        <begin position="428"/>
        <end position="667"/>
    </location>
</feature>
<evidence type="ECO:0000256" key="4">
    <source>
        <dbReference type="ARBA" id="ARBA00022989"/>
    </source>
</evidence>
<evidence type="ECO:0000256" key="5">
    <source>
        <dbReference type="ARBA" id="ARBA00023040"/>
    </source>
</evidence>
<feature type="transmembrane region" description="Helical" evidence="10">
    <location>
        <begin position="414"/>
        <end position="436"/>
    </location>
</feature>
<evidence type="ECO:0000256" key="2">
    <source>
        <dbReference type="ARBA" id="ARBA00022475"/>
    </source>
</evidence>
<evidence type="ECO:0000256" key="10">
    <source>
        <dbReference type="SAM" id="Phobius"/>
    </source>
</evidence>
<feature type="transmembrane region" description="Helical" evidence="10">
    <location>
        <begin position="64"/>
        <end position="84"/>
    </location>
</feature>
<keyword evidence="5" id="KW-0297">G-protein coupled receptor</keyword>
<comment type="subcellular location">
    <subcellularLocation>
        <location evidence="1">Cell membrane</location>
        <topology evidence="1">Multi-pass membrane protein</topology>
    </subcellularLocation>
</comment>
<feature type="transmembrane region" description="Helical" evidence="10">
    <location>
        <begin position="27"/>
        <end position="52"/>
    </location>
</feature>